<keyword evidence="4" id="KW-0902">Two-component regulatory system</keyword>
<name>A0A852U3L7_9ACTN</name>
<dbReference type="EMBL" id="JACCCC010000001">
    <property type="protein sequence ID" value="NYE48714.1"/>
    <property type="molecule type" value="Genomic_DNA"/>
</dbReference>
<accession>A0A852U3L7</accession>
<proteinExistence type="predicted"/>
<organism evidence="6 7">
    <name type="scientific">Spinactinospora alkalitolerans</name>
    <dbReference type="NCBI Taxonomy" id="687207"/>
    <lineage>
        <taxon>Bacteria</taxon>
        <taxon>Bacillati</taxon>
        <taxon>Actinomycetota</taxon>
        <taxon>Actinomycetes</taxon>
        <taxon>Streptosporangiales</taxon>
        <taxon>Nocardiopsidaceae</taxon>
        <taxon>Spinactinospora</taxon>
    </lineage>
</organism>
<evidence type="ECO:0000259" key="5">
    <source>
        <dbReference type="PROSITE" id="PS50109"/>
    </source>
</evidence>
<evidence type="ECO:0000256" key="4">
    <source>
        <dbReference type="ARBA" id="ARBA00023012"/>
    </source>
</evidence>
<dbReference type="EC" id="2.7.13.3" evidence="2"/>
<keyword evidence="7" id="KW-1185">Reference proteome</keyword>
<dbReference type="InterPro" id="IPR050640">
    <property type="entry name" value="Bact_2-comp_sensor_kinase"/>
</dbReference>
<dbReference type="Pfam" id="PF06580">
    <property type="entry name" value="His_kinase"/>
    <property type="match status" value="1"/>
</dbReference>
<protein>
    <recommendedName>
        <fullName evidence="2">histidine kinase</fullName>
        <ecNumber evidence="2">2.7.13.3</ecNumber>
    </recommendedName>
</protein>
<keyword evidence="3 6" id="KW-0418">Kinase</keyword>
<gene>
    <name evidence="6" type="ORF">HDA32_003834</name>
</gene>
<dbReference type="InterPro" id="IPR036890">
    <property type="entry name" value="HATPase_C_sf"/>
</dbReference>
<dbReference type="Gene3D" id="3.30.565.10">
    <property type="entry name" value="Histidine kinase-like ATPase, C-terminal domain"/>
    <property type="match status" value="1"/>
</dbReference>
<dbReference type="PROSITE" id="PS50109">
    <property type="entry name" value="HIS_KIN"/>
    <property type="match status" value="1"/>
</dbReference>
<feature type="domain" description="Histidine kinase" evidence="5">
    <location>
        <begin position="283"/>
        <end position="388"/>
    </location>
</feature>
<comment type="catalytic activity">
    <reaction evidence="1">
        <text>ATP + protein L-histidine = ADP + protein N-phospho-L-histidine.</text>
        <dbReference type="EC" id="2.7.13.3"/>
    </reaction>
</comment>
<dbReference type="InterPro" id="IPR003594">
    <property type="entry name" value="HATPase_dom"/>
</dbReference>
<reference evidence="6 7" key="1">
    <citation type="submission" date="2020-07" db="EMBL/GenBank/DDBJ databases">
        <title>Sequencing the genomes of 1000 actinobacteria strains.</title>
        <authorList>
            <person name="Klenk H.-P."/>
        </authorList>
    </citation>
    <scope>NUCLEOTIDE SEQUENCE [LARGE SCALE GENOMIC DNA]</scope>
    <source>
        <strain evidence="6 7">CXB654</strain>
    </source>
</reference>
<dbReference type="Proteomes" id="UP000589036">
    <property type="component" value="Unassembled WGS sequence"/>
</dbReference>
<dbReference type="GO" id="GO:0000155">
    <property type="term" value="F:phosphorelay sensor kinase activity"/>
    <property type="evidence" value="ECO:0007669"/>
    <property type="project" value="InterPro"/>
</dbReference>
<dbReference type="PANTHER" id="PTHR34220:SF7">
    <property type="entry name" value="SENSOR HISTIDINE KINASE YPDA"/>
    <property type="match status" value="1"/>
</dbReference>
<dbReference type="InterPro" id="IPR005467">
    <property type="entry name" value="His_kinase_dom"/>
</dbReference>
<evidence type="ECO:0000313" key="6">
    <source>
        <dbReference type="EMBL" id="NYE48714.1"/>
    </source>
</evidence>
<dbReference type="PRINTS" id="PR00344">
    <property type="entry name" value="BCTRLSENSOR"/>
</dbReference>
<dbReference type="AlphaFoldDB" id="A0A852U3L7"/>
<sequence length="390" mass="42043">MLYVAVTSSLIALACAGELLRRSLASRRHRVLDAHATRATLRTAALAAPALRQGLRREPARRAIRHVRALLGSQAAAIVDATETLAWHGAGSEHADTALLLAESALVDARPLVDDRIACDDPRCPLRAVAVAPLTVDDAPVGALLAFDTAPSPVLADVTAEVACWISGQLQLAELDRSRAELADAELRALRLQISPHFVYNCLTTIASFVRTDPPRARGLLLDFADFARYSFRGPRNLTTLEEELHSIDRYLALERARFGSRLRVTVRVAPEVLPVKVPFLCLQPLVENAIRHGMEGGNGPGRLSLIARDAGAEAHISVEDDGVGMDPRRLRAVLAGRRPADSADSGGIGLANVDERLRNMFGDAYGLVIETEVGAGTKINLRIPKFLSE</sequence>
<dbReference type="InterPro" id="IPR004358">
    <property type="entry name" value="Sig_transdc_His_kin-like_C"/>
</dbReference>
<dbReference type="InterPro" id="IPR010559">
    <property type="entry name" value="Sig_transdc_His_kin_internal"/>
</dbReference>
<dbReference type="PANTHER" id="PTHR34220">
    <property type="entry name" value="SENSOR HISTIDINE KINASE YPDA"/>
    <property type="match status" value="1"/>
</dbReference>
<evidence type="ECO:0000256" key="3">
    <source>
        <dbReference type="ARBA" id="ARBA00022777"/>
    </source>
</evidence>
<evidence type="ECO:0000256" key="1">
    <source>
        <dbReference type="ARBA" id="ARBA00000085"/>
    </source>
</evidence>
<comment type="caution">
    <text evidence="6">The sequence shown here is derived from an EMBL/GenBank/DDBJ whole genome shotgun (WGS) entry which is preliminary data.</text>
</comment>
<keyword evidence="6" id="KW-0808">Transferase</keyword>
<dbReference type="GO" id="GO:0016020">
    <property type="term" value="C:membrane"/>
    <property type="evidence" value="ECO:0007669"/>
    <property type="project" value="InterPro"/>
</dbReference>
<dbReference type="Pfam" id="PF02518">
    <property type="entry name" value="HATPase_c"/>
    <property type="match status" value="1"/>
</dbReference>
<dbReference type="RefSeq" id="WP_179644492.1">
    <property type="nucleotide sequence ID" value="NZ_BAAAYY010000010.1"/>
</dbReference>
<evidence type="ECO:0000313" key="7">
    <source>
        <dbReference type="Proteomes" id="UP000589036"/>
    </source>
</evidence>
<evidence type="ECO:0000256" key="2">
    <source>
        <dbReference type="ARBA" id="ARBA00012438"/>
    </source>
</evidence>
<dbReference type="SMART" id="SM00387">
    <property type="entry name" value="HATPase_c"/>
    <property type="match status" value="1"/>
</dbReference>
<dbReference type="SUPFAM" id="SSF55874">
    <property type="entry name" value="ATPase domain of HSP90 chaperone/DNA topoisomerase II/histidine kinase"/>
    <property type="match status" value="1"/>
</dbReference>